<feature type="transmembrane region" description="Helical" evidence="6">
    <location>
        <begin position="43"/>
        <end position="61"/>
    </location>
</feature>
<dbReference type="GO" id="GO:0005886">
    <property type="term" value="C:plasma membrane"/>
    <property type="evidence" value="ECO:0007669"/>
    <property type="project" value="UniProtKB-SubCell"/>
</dbReference>
<accession>A0AB34PEZ6</accession>
<proteinExistence type="predicted"/>
<feature type="transmembrane region" description="Helical" evidence="6">
    <location>
        <begin position="81"/>
        <end position="104"/>
    </location>
</feature>
<evidence type="ECO:0000313" key="7">
    <source>
        <dbReference type="EMBL" id="KGN94149.1"/>
    </source>
</evidence>
<reference evidence="7 8" key="1">
    <citation type="submission" date="2014-08" db="EMBL/GenBank/DDBJ databases">
        <title>Porphyromonas crevioricanis strain:COT-253_OH1447 Genome sequencing.</title>
        <authorList>
            <person name="Wallis C."/>
            <person name="Deusch O."/>
            <person name="O'Flynn C."/>
            <person name="Davis I."/>
            <person name="Jospin G."/>
            <person name="Darling A.E."/>
            <person name="Coil D.A."/>
            <person name="Alexiev A."/>
            <person name="Horsfall A."/>
            <person name="Kirkwood N."/>
            <person name="Harris S."/>
            <person name="Eisen J.A."/>
        </authorList>
    </citation>
    <scope>NUCLEOTIDE SEQUENCE [LARGE SCALE GENOMIC DNA]</scope>
    <source>
        <strain evidence="8">COT-253 OH1447</strain>
    </source>
</reference>
<dbReference type="RefSeq" id="WP_036887959.1">
    <property type="nucleotide sequence ID" value="NZ_JQJB01000006.1"/>
</dbReference>
<dbReference type="InterPro" id="IPR050833">
    <property type="entry name" value="Poly_Biosynth_Transport"/>
</dbReference>
<comment type="caution">
    <text evidence="7">The sequence shown here is derived from an EMBL/GenBank/DDBJ whole genome shotgun (WGS) entry which is preliminary data.</text>
</comment>
<dbReference type="Pfam" id="PF13440">
    <property type="entry name" value="Polysacc_synt_3"/>
    <property type="match status" value="1"/>
</dbReference>
<dbReference type="PANTHER" id="PTHR30250">
    <property type="entry name" value="PST FAMILY PREDICTED COLANIC ACID TRANSPORTER"/>
    <property type="match status" value="1"/>
</dbReference>
<organism evidence="7 8">
    <name type="scientific">Porphyromonas crevioricanis</name>
    <dbReference type="NCBI Taxonomy" id="393921"/>
    <lineage>
        <taxon>Bacteria</taxon>
        <taxon>Pseudomonadati</taxon>
        <taxon>Bacteroidota</taxon>
        <taxon>Bacteroidia</taxon>
        <taxon>Bacteroidales</taxon>
        <taxon>Porphyromonadaceae</taxon>
        <taxon>Porphyromonas</taxon>
    </lineage>
</organism>
<dbReference type="Proteomes" id="UP000030136">
    <property type="component" value="Unassembled WGS sequence"/>
</dbReference>
<evidence type="ECO:0000256" key="6">
    <source>
        <dbReference type="SAM" id="Phobius"/>
    </source>
</evidence>
<protein>
    <recommendedName>
        <fullName evidence="9">Polysaccharide biosynthesis protein</fullName>
    </recommendedName>
</protein>
<feature type="transmembrane region" description="Helical" evidence="6">
    <location>
        <begin position="301"/>
        <end position="324"/>
    </location>
</feature>
<evidence type="ECO:0000256" key="1">
    <source>
        <dbReference type="ARBA" id="ARBA00004651"/>
    </source>
</evidence>
<feature type="transmembrane region" description="Helical" evidence="6">
    <location>
        <begin position="392"/>
        <end position="415"/>
    </location>
</feature>
<dbReference type="EMBL" id="JQJC01000020">
    <property type="protein sequence ID" value="KGN94149.1"/>
    <property type="molecule type" value="Genomic_DNA"/>
</dbReference>
<feature type="transmembrane region" description="Helical" evidence="6">
    <location>
        <begin position="330"/>
        <end position="354"/>
    </location>
</feature>
<name>A0AB34PEZ6_9PORP</name>
<keyword evidence="5 6" id="KW-0472">Membrane</keyword>
<evidence type="ECO:0000256" key="2">
    <source>
        <dbReference type="ARBA" id="ARBA00022475"/>
    </source>
</evidence>
<sequence>MSRKWFAQHSIARDSLKLIFSGGLVQVVSLLLLMIVGRQYSQVQLGTLGLFLSWGGFLSIIAGGRYEHAIVVADGDRDASLLFRLSLLLNISSCLLLLLPAFILNMFIGHTSYRELHSYLLLIPLFVLLQSLYNSYSMYRLRLKSYTRLSLAQATLGLGNSFGKVFFGWLSPSVWGLLAASLGSLLLGLLSLRGRGKGVDLSLRDKWADLKCVARKFCKFPRYGIIQGGIDTLLGSLLLMLMPLSFSFTEVGIVTMAVMLARRPLQIVGDNLSRVYFQHLSSEVSQGSSIKDRVKELLGRWFVVALPSAFLLSLILEPMVVWLVGDKWALSAYVICWMLPMLIFNFPASVLNVLPDIFGRQRLNMYAQLLMLCFELLVLLVGLSFFDFHSFVPFYFLCMAVEQLLYLLVLLRLVYRYEALL</sequence>
<keyword evidence="4 6" id="KW-1133">Transmembrane helix</keyword>
<evidence type="ECO:0000256" key="4">
    <source>
        <dbReference type="ARBA" id="ARBA00022989"/>
    </source>
</evidence>
<evidence type="ECO:0008006" key="9">
    <source>
        <dbReference type="Google" id="ProtNLM"/>
    </source>
</evidence>
<evidence type="ECO:0000256" key="5">
    <source>
        <dbReference type="ARBA" id="ARBA00023136"/>
    </source>
</evidence>
<feature type="transmembrane region" description="Helical" evidence="6">
    <location>
        <begin position="366"/>
        <end position="386"/>
    </location>
</feature>
<evidence type="ECO:0000313" key="8">
    <source>
        <dbReference type="Proteomes" id="UP000030136"/>
    </source>
</evidence>
<feature type="transmembrane region" description="Helical" evidence="6">
    <location>
        <begin position="116"/>
        <end position="136"/>
    </location>
</feature>
<feature type="transmembrane region" description="Helical" evidence="6">
    <location>
        <begin position="173"/>
        <end position="192"/>
    </location>
</feature>
<keyword evidence="3 6" id="KW-0812">Transmembrane</keyword>
<comment type="subcellular location">
    <subcellularLocation>
        <location evidence="1">Cell membrane</location>
        <topology evidence="1">Multi-pass membrane protein</topology>
    </subcellularLocation>
</comment>
<keyword evidence="2" id="KW-1003">Cell membrane</keyword>
<evidence type="ECO:0000256" key="3">
    <source>
        <dbReference type="ARBA" id="ARBA00022692"/>
    </source>
</evidence>
<dbReference type="AlphaFoldDB" id="A0AB34PEZ6"/>
<dbReference type="PANTHER" id="PTHR30250:SF28">
    <property type="entry name" value="POLYSACCHARIDE BIOSYNTHESIS PROTEIN"/>
    <property type="match status" value="1"/>
</dbReference>
<feature type="transmembrane region" description="Helical" evidence="6">
    <location>
        <begin position="18"/>
        <end position="37"/>
    </location>
</feature>
<gene>
    <name evidence="7" type="ORF">HQ38_06335</name>
</gene>